<gene>
    <name evidence="2" type="ORF">MA16_Dca018033</name>
</gene>
<protein>
    <submittedName>
        <fullName evidence="2">Uncharacterized protein</fullName>
    </submittedName>
</protein>
<dbReference type="AlphaFoldDB" id="A0A2I0WPG9"/>
<reference evidence="2 3" key="1">
    <citation type="journal article" date="2016" name="Sci. Rep.">
        <title>The Dendrobium catenatum Lindl. genome sequence provides insights into polysaccharide synthase, floral development and adaptive evolution.</title>
        <authorList>
            <person name="Zhang G.Q."/>
            <person name="Xu Q."/>
            <person name="Bian C."/>
            <person name="Tsai W.C."/>
            <person name="Yeh C.M."/>
            <person name="Liu K.W."/>
            <person name="Yoshida K."/>
            <person name="Zhang L.S."/>
            <person name="Chang S.B."/>
            <person name="Chen F."/>
            <person name="Shi Y."/>
            <person name="Su Y.Y."/>
            <person name="Zhang Y.Q."/>
            <person name="Chen L.J."/>
            <person name="Yin Y."/>
            <person name="Lin M."/>
            <person name="Huang H."/>
            <person name="Deng H."/>
            <person name="Wang Z.W."/>
            <person name="Zhu S.L."/>
            <person name="Zhao X."/>
            <person name="Deng C."/>
            <person name="Niu S.C."/>
            <person name="Huang J."/>
            <person name="Wang M."/>
            <person name="Liu G.H."/>
            <person name="Yang H.J."/>
            <person name="Xiao X.J."/>
            <person name="Hsiao Y.Y."/>
            <person name="Wu W.L."/>
            <person name="Chen Y.Y."/>
            <person name="Mitsuda N."/>
            <person name="Ohme-Takagi M."/>
            <person name="Luo Y.B."/>
            <person name="Van de Peer Y."/>
            <person name="Liu Z.J."/>
        </authorList>
    </citation>
    <scope>NUCLEOTIDE SEQUENCE [LARGE SCALE GENOMIC DNA]</scope>
    <source>
        <tissue evidence="2">The whole plant</tissue>
    </source>
</reference>
<evidence type="ECO:0000256" key="1">
    <source>
        <dbReference type="SAM" id="MobiDB-lite"/>
    </source>
</evidence>
<feature type="region of interest" description="Disordered" evidence="1">
    <location>
        <begin position="1"/>
        <end position="38"/>
    </location>
</feature>
<evidence type="ECO:0000313" key="3">
    <source>
        <dbReference type="Proteomes" id="UP000233837"/>
    </source>
</evidence>
<proteinExistence type="predicted"/>
<dbReference type="Proteomes" id="UP000233837">
    <property type="component" value="Unassembled WGS sequence"/>
</dbReference>
<evidence type="ECO:0000313" key="2">
    <source>
        <dbReference type="EMBL" id="PKU77538.1"/>
    </source>
</evidence>
<keyword evidence="3" id="KW-1185">Reference proteome</keyword>
<feature type="compositionally biased region" description="Basic and acidic residues" evidence="1">
    <location>
        <begin position="1"/>
        <end position="14"/>
    </location>
</feature>
<name>A0A2I0WPG9_9ASPA</name>
<reference evidence="2 3" key="2">
    <citation type="journal article" date="2017" name="Nature">
        <title>The Apostasia genome and the evolution of orchids.</title>
        <authorList>
            <person name="Zhang G.Q."/>
            <person name="Liu K.W."/>
            <person name="Li Z."/>
            <person name="Lohaus R."/>
            <person name="Hsiao Y.Y."/>
            <person name="Niu S.C."/>
            <person name="Wang J.Y."/>
            <person name="Lin Y.C."/>
            <person name="Xu Q."/>
            <person name="Chen L.J."/>
            <person name="Yoshida K."/>
            <person name="Fujiwara S."/>
            <person name="Wang Z.W."/>
            <person name="Zhang Y.Q."/>
            <person name="Mitsuda N."/>
            <person name="Wang M."/>
            <person name="Liu G.H."/>
            <person name="Pecoraro L."/>
            <person name="Huang H.X."/>
            <person name="Xiao X.J."/>
            <person name="Lin M."/>
            <person name="Wu X.Y."/>
            <person name="Wu W.L."/>
            <person name="Chen Y.Y."/>
            <person name="Chang S.B."/>
            <person name="Sakamoto S."/>
            <person name="Ohme-Takagi M."/>
            <person name="Yagi M."/>
            <person name="Zeng S.J."/>
            <person name="Shen C.Y."/>
            <person name="Yeh C.M."/>
            <person name="Luo Y.B."/>
            <person name="Tsai W.C."/>
            <person name="Van de Peer Y."/>
            <person name="Liu Z.J."/>
        </authorList>
    </citation>
    <scope>NUCLEOTIDE SEQUENCE [LARGE SCALE GENOMIC DNA]</scope>
    <source>
        <tissue evidence="2">The whole plant</tissue>
    </source>
</reference>
<dbReference type="EMBL" id="KZ502493">
    <property type="protein sequence ID" value="PKU77538.1"/>
    <property type="molecule type" value="Genomic_DNA"/>
</dbReference>
<sequence length="67" mass="7441">MKEAGRLGQVDKEASTPGGLRQGPANKRKSEREREKEVVQWIRVQSRRVKLRVGKGGFRSHQGGGGE</sequence>
<organism evidence="2 3">
    <name type="scientific">Dendrobium catenatum</name>
    <dbReference type="NCBI Taxonomy" id="906689"/>
    <lineage>
        <taxon>Eukaryota</taxon>
        <taxon>Viridiplantae</taxon>
        <taxon>Streptophyta</taxon>
        <taxon>Embryophyta</taxon>
        <taxon>Tracheophyta</taxon>
        <taxon>Spermatophyta</taxon>
        <taxon>Magnoliopsida</taxon>
        <taxon>Liliopsida</taxon>
        <taxon>Asparagales</taxon>
        <taxon>Orchidaceae</taxon>
        <taxon>Epidendroideae</taxon>
        <taxon>Malaxideae</taxon>
        <taxon>Dendrobiinae</taxon>
        <taxon>Dendrobium</taxon>
    </lineage>
</organism>
<accession>A0A2I0WPG9</accession>
<feature type="compositionally biased region" description="Basic and acidic residues" evidence="1">
    <location>
        <begin position="28"/>
        <end position="38"/>
    </location>
</feature>